<dbReference type="InterPro" id="IPR033253">
    <property type="entry name" value="CFAP45"/>
</dbReference>
<evidence type="ECO:0000256" key="5">
    <source>
        <dbReference type="ARBA" id="ARBA00023273"/>
    </source>
</evidence>
<comment type="subcellular location">
    <subcellularLocation>
        <location evidence="1">Cell projection</location>
        <location evidence="1">Cilium</location>
        <location evidence="1">Flagellum</location>
    </subcellularLocation>
</comment>
<evidence type="ECO:0000256" key="7">
    <source>
        <dbReference type="ARBA" id="ARBA00034142"/>
    </source>
</evidence>
<evidence type="ECO:0000256" key="2">
    <source>
        <dbReference type="ARBA" id="ARBA00022846"/>
    </source>
</evidence>
<comment type="similarity">
    <text evidence="6">Belongs to the CFAP45 family.</text>
</comment>
<feature type="region of interest" description="Disordered" evidence="9">
    <location>
        <begin position="1"/>
        <end position="22"/>
    </location>
</feature>
<feature type="compositionally biased region" description="Basic and acidic residues" evidence="9">
    <location>
        <begin position="1"/>
        <end position="11"/>
    </location>
</feature>
<feature type="coiled-coil region" evidence="8">
    <location>
        <begin position="365"/>
        <end position="417"/>
    </location>
</feature>
<keyword evidence="2" id="KW-0282">Flagellum</keyword>
<keyword evidence="5" id="KW-0966">Cell projection</keyword>
<keyword evidence="3 8" id="KW-0175">Coiled coil</keyword>
<proteinExistence type="inferred from homology"/>
<evidence type="ECO:0000313" key="12">
    <source>
        <dbReference type="Proteomes" id="UP001230188"/>
    </source>
</evidence>
<comment type="caution">
    <text evidence="11">The sequence shown here is derived from an EMBL/GenBank/DDBJ whole genome shotgun (WGS) entry which is preliminary data.</text>
</comment>
<accession>A0AAD7UD25</accession>
<dbReference type="EMBL" id="JAQMWT010000366">
    <property type="protein sequence ID" value="KAJ8602781.1"/>
    <property type="molecule type" value="Genomic_DNA"/>
</dbReference>
<evidence type="ECO:0000256" key="6">
    <source>
        <dbReference type="ARBA" id="ARBA00034116"/>
    </source>
</evidence>
<feature type="coiled-coil region" evidence="8">
    <location>
        <begin position="129"/>
        <end position="156"/>
    </location>
</feature>
<protein>
    <recommendedName>
        <fullName evidence="7">Cilia- and flagella-associated protein 45</fullName>
    </recommendedName>
</protein>
<evidence type="ECO:0000256" key="4">
    <source>
        <dbReference type="ARBA" id="ARBA00023069"/>
    </source>
</evidence>
<evidence type="ECO:0000256" key="3">
    <source>
        <dbReference type="ARBA" id="ARBA00023054"/>
    </source>
</evidence>
<evidence type="ECO:0000256" key="8">
    <source>
        <dbReference type="SAM" id="Coils"/>
    </source>
</evidence>
<organism evidence="11 12">
    <name type="scientific">Chrysophaeum taylorii</name>
    <dbReference type="NCBI Taxonomy" id="2483200"/>
    <lineage>
        <taxon>Eukaryota</taxon>
        <taxon>Sar</taxon>
        <taxon>Stramenopiles</taxon>
        <taxon>Ochrophyta</taxon>
        <taxon>Pelagophyceae</taxon>
        <taxon>Pelagomonadales</taxon>
        <taxon>Pelagomonadaceae</taxon>
        <taxon>Chrysophaeum</taxon>
    </lineage>
</organism>
<evidence type="ECO:0000313" key="11">
    <source>
        <dbReference type="EMBL" id="KAJ8602781.1"/>
    </source>
</evidence>
<sequence length="471" mass="55046">MGGGYRGRESGADESLFESTRRRLPGNAAVISQAELSRMREASKVWFGTEEEQGLEKSEKERLARERKSRMLALEAKAKSKARKSELEVDRERRKATICELAKEARDENLDMVKMLNTLGARAAAFTIRDQQLVEKKALEAKRKEYEDRMEVLMEIDRLSDLEKREKIEKERRSKRIEDRKVIIEQIEARQKQKLLEEEQREQDNVTMLALVAKYEAEDAAAKEKRDEEVRQARKEVLEANEAAIKRKELAKQRERDEEASILLYQARKDEELRAREQAEKQLEAATKERQAKLLAAQEKTQSTQDEIDEIRARRWAEERERKERENEARAAQAKAARVKGLRDAHKHQTAQKKTLLAREAVLQKEEYEATLRHARAIVDDEKAKESDKARKAIEHRAVLQHQIEEARDAKHKQLREKREEGIKLKLEFSAERAKLEAIRDKMVNDMEKKGYNSTYLAEIRSADIEKLQNR</sequence>
<reference evidence="11" key="1">
    <citation type="submission" date="2023-01" db="EMBL/GenBank/DDBJ databases">
        <title>Metagenome sequencing of chrysophaentin producing Chrysophaeum taylorii.</title>
        <authorList>
            <person name="Davison J."/>
            <person name="Bewley C."/>
        </authorList>
    </citation>
    <scope>NUCLEOTIDE SEQUENCE</scope>
    <source>
        <strain evidence="11">NIES-1699</strain>
    </source>
</reference>
<dbReference type="AlphaFoldDB" id="A0AAD7UD25"/>
<keyword evidence="12" id="KW-1185">Reference proteome</keyword>
<gene>
    <name evidence="11" type="ORF">CTAYLR_002579</name>
</gene>
<evidence type="ECO:0000256" key="1">
    <source>
        <dbReference type="ARBA" id="ARBA00004230"/>
    </source>
</evidence>
<dbReference type="PANTHER" id="PTHR15504:SF0">
    <property type="entry name" value="CILIA- AND FLAGELLA-ASSOCIATED PROTEIN 45"/>
    <property type="match status" value="1"/>
</dbReference>
<feature type="coiled-coil region" evidence="8">
    <location>
        <begin position="223"/>
        <end position="328"/>
    </location>
</feature>
<name>A0AAD7UD25_9STRA</name>
<dbReference type="InterPro" id="IPR043597">
    <property type="entry name" value="TPH_dom"/>
</dbReference>
<dbReference type="Pfam" id="PF13868">
    <property type="entry name" value="TPH"/>
    <property type="match status" value="1"/>
</dbReference>
<evidence type="ECO:0000256" key="9">
    <source>
        <dbReference type="SAM" id="MobiDB-lite"/>
    </source>
</evidence>
<dbReference type="GO" id="GO:0031514">
    <property type="term" value="C:motile cilium"/>
    <property type="evidence" value="ECO:0007669"/>
    <property type="project" value="UniProtKB-SubCell"/>
</dbReference>
<evidence type="ECO:0000259" key="10">
    <source>
        <dbReference type="Pfam" id="PF13868"/>
    </source>
</evidence>
<dbReference type="Proteomes" id="UP001230188">
    <property type="component" value="Unassembled WGS sequence"/>
</dbReference>
<feature type="domain" description="Trichohyalin-plectin-homology" evidence="10">
    <location>
        <begin position="107"/>
        <end position="450"/>
    </location>
</feature>
<dbReference type="PANTHER" id="PTHR15504">
    <property type="entry name" value="NASOPHARYNGEAL EPITHELIUM SPECIFIC PROTEIN 1"/>
    <property type="match status" value="1"/>
</dbReference>
<keyword evidence="4" id="KW-0969">Cilium</keyword>